<protein>
    <submittedName>
        <fullName evidence="2">Uncharacterized protein</fullName>
    </submittedName>
</protein>
<reference evidence="2" key="1">
    <citation type="submission" date="2009-07" db="EMBL/GenBank/DDBJ databases">
        <authorList>
            <person name="Weinstock G."/>
            <person name="Sodergren E."/>
            <person name="Clifton S."/>
            <person name="Fulton L."/>
            <person name="Fulton B."/>
            <person name="Courtney L."/>
            <person name="Fronick C."/>
            <person name="Harrison M."/>
            <person name="Strong C."/>
            <person name="Farmer C."/>
            <person name="Delahaunty K."/>
            <person name="Markovic C."/>
            <person name="Hall O."/>
            <person name="Minx P."/>
            <person name="Tomlinson C."/>
            <person name="Mitreva M."/>
            <person name="Nelson J."/>
            <person name="Hou S."/>
            <person name="Wollam A."/>
            <person name="Pepin K.H."/>
            <person name="Johnson M."/>
            <person name="Bhonagiri V."/>
            <person name="Nash W.E."/>
            <person name="Warren W."/>
            <person name="Chinwalla A."/>
            <person name="Mardis E.R."/>
            <person name="Wilson R.K."/>
        </authorList>
    </citation>
    <scope>NUCLEOTIDE SEQUENCE [LARGE SCALE GENOMIC DNA]</scope>
    <source>
        <strain evidence="2">ATCC 29256</strain>
    </source>
</reference>
<gene>
    <name evidence="2" type="ORF">NEISICOT_03226</name>
</gene>
<keyword evidence="1" id="KW-0472">Membrane</keyword>
<keyword evidence="1" id="KW-1133">Transmembrane helix</keyword>
<comment type="caution">
    <text evidence="2">The sequence shown here is derived from an EMBL/GenBank/DDBJ whole genome shotgun (WGS) entry which is preliminary data.</text>
</comment>
<sequence>MFLKTKSGKMGGSACLLVWLKYCFLMILLLHMYWDFRVRRFDRGVKIFYSVG</sequence>
<feature type="transmembrane region" description="Helical" evidence="1">
    <location>
        <begin position="12"/>
        <end position="34"/>
    </location>
</feature>
<dbReference type="Proteomes" id="UP000005365">
    <property type="component" value="Unassembled WGS sequence"/>
</dbReference>
<keyword evidence="3" id="KW-1185">Reference proteome</keyword>
<keyword evidence="1" id="KW-0812">Transmembrane</keyword>
<name>C6M9J9_NEISI</name>
<evidence type="ECO:0000313" key="3">
    <source>
        <dbReference type="Proteomes" id="UP000005365"/>
    </source>
</evidence>
<dbReference type="AlphaFoldDB" id="C6M9J9"/>
<evidence type="ECO:0000313" key="2">
    <source>
        <dbReference type="EMBL" id="EET42994.1"/>
    </source>
</evidence>
<proteinExistence type="predicted"/>
<accession>C6M9J9</accession>
<organism evidence="2 3">
    <name type="scientific">Neisseria sicca ATCC 29256</name>
    <dbReference type="NCBI Taxonomy" id="547045"/>
    <lineage>
        <taxon>Bacteria</taxon>
        <taxon>Pseudomonadati</taxon>
        <taxon>Pseudomonadota</taxon>
        <taxon>Betaproteobacteria</taxon>
        <taxon>Neisseriales</taxon>
        <taxon>Neisseriaceae</taxon>
        <taxon>Neisseria</taxon>
    </lineage>
</organism>
<dbReference type="EMBL" id="ACKO02000029">
    <property type="protein sequence ID" value="EET42994.1"/>
    <property type="molecule type" value="Genomic_DNA"/>
</dbReference>
<evidence type="ECO:0000256" key="1">
    <source>
        <dbReference type="SAM" id="Phobius"/>
    </source>
</evidence>